<proteinExistence type="predicted"/>
<dbReference type="AlphaFoldDB" id="A0A7J5Z223"/>
<protein>
    <submittedName>
        <fullName evidence="1">Uncharacterized protein</fullName>
    </submittedName>
</protein>
<evidence type="ECO:0000313" key="1">
    <source>
        <dbReference type="EMBL" id="KAF3855171.1"/>
    </source>
</evidence>
<reference evidence="1 2" key="1">
    <citation type="submission" date="2020-03" db="EMBL/GenBank/DDBJ databases">
        <title>Dissostichus mawsoni Genome sequencing and assembly.</title>
        <authorList>
            <person name="Park H."/>
        </authorList>
    </citation>
    <scope>NUCLEOTIDE SEQUENCE [LARGE SCALE GENOMIC DNA]</scope>
    <source>
        <strain evidence="1">DM0001</strain>
        <tissue evidence="1">Muscle</tissue>
    </source>
</reference>
<evidence type="ECO:0000313" key="2">
    <source>
        <dbReference type="Proteomes" id="UP000518266"/>
    </source>
</evidence>
<dbReference type="Proteomes" id="UP000518266">
    <property type="component" value="Unassembled WGS sequence"/>
</dbReference>
<gene>
    <name evidence="1" type="ORF">F7725_023226</name>
</gene>
<name>A0A7J5Z223_DISMA</name>
<sequence>MSARARDSLNSSSVSSSPSEALCCESLDQRCSISSSVSLWYSCRSETRSTARLNTFLLSEATNLLIVVLCELLAPLHDLVQSGLHFLLAVGQRVAVAVQQTVHVGALHHLDQDGSQLSFQSQQTLKGNQRSGK</sequence>
<accession>A0A7J5Z223</accession>
<keyword evidence="2" id="KW-1185">Reference proteome</keyword>
<dbReference type="EMBL" id="JAAKFY010000007">
    <property type="protein sequence ID" value="KAF3855171.1"/>
    <property type="molecule type" value="Genomic_DNA"/>
</dbReference>
<comment type="caution">
    <text evidence="1">The sequence shown here is derived from an EMBL/GenBank/DDBJ whole genome shotgun (WGS) entry which is preliminary data.</text>
</comment>
<organism evidence="1 2">
    <name type="scientific">Dissostichus mawsoni</name>
    <name type="common">Antarctic cod</name>
    <dbReference type="NCBI Taxonomy" id="36200"/>
    <lineage>
        <taxon>Eukaryota</taxon>
        <taxon>Metazoa</taxon>
        <taxon>Chordata</taxon>
        <taxon>Craniata</taxon>
        <taxon>Vertebrata</taxon>
        <taxon>Euteleostomi</taxon>
        <taxon>Actinopterygii</taxon>
        <taxon>Neopterygii</taxon>
        <taxon>Teleostei</taxon>
        <taxon>Neoteleostei</taxon>
        <taxon>Acanthomorphata</taxon>
        <taxon>Eupercaria</taxon>
        <taxon>Perciformes</taxon>
        <taxon>Notothenioidei</taxon>
        <taxon>Nototheniidae</taxon>
        <taxon>Dissostichus</taxon>
    </lineage>
</organism>